<dbReference type="EMBL" id="JBHTAX010000001">
    <property type="protein sequence ID" value="MFC7189706.1"/>
    <property type="molecule type" value="Genomic_DNA"/>
</dbReference>
<sequence length="221" mass="24741">MPDRTDLTVVCYARTMYLAEPVDSRLTTLRQCATTGTIDALLFREWPPTIQLSDDGPTSEPREAIQRFRAWATREDVRLYLSFDEMTLRSTIVDEQRTVLRPPVVCLAFYVAGELAAVYPHTNGDSTHHILTVIETLRNGELPPRVATFASHEPVLLRTCPQCNDTCPTGHGIYACRSCRWVAGTTATGSYRRFPTIEAQWDSDSGSLPSDVGTSPPHRKR</sequence>
<protein>
    <submittedName>
        <fullName evidence="2">HTH domain-containing protein</fullName>
    </submittedName>
</protein>
<dbReference type="Proteomes" id="UP001596417">
    <property type="component" value="Unassembled WGS sequence"/>
</dbReference>
<keyword evidence="3" id="KW-1185">Reference proteome</keyword>
<proteinExistence type="predicted"/>
<reference evidence="2 3" key="1">
    <citation type="journal article" date="2019" name="Int. J. Syst. Evol. Microbiol.">
        <title>The Global Catalogue of Microorganisms (GCM) 10K type strain sequencing project: providing services to taxonomists for standard genome sequencing and annotation.</title>
        <authorList>
            <consortium name="The Broad Institute Genomics Platform"/>
            <consortium name="The Broad Institute Genome Sequencing Center for Infectious Disease"/>
            <person name="Wu L."/>
            <person name="Ma J."/>
        </authorList>
    </citation>
    <scope>NUCLEOTIDE SEQUENCE [LARGE SCALE GENOMIC DNA]</scope>
    <source>
        <strain evidence="2 3">RDMS1</strain>
    </source>
</reference>
<evidence type="ECO:0000256" key="1">
    <source>
        <dbReference type="SAM" id="MobiDB-lite"/>
    </source>
</evidence>
<dbReference type="InterPro" id="IPR046783">
    <property type="entry name" value="HTH_63"/>
</dbReference>
<organism evidence="2 3">
    <name type="scientific">Halocatena marina</name>
    <dbReference type="NCBI Taxonomy" id="2934937"/>
    <lineage>
        <taxon>Archaea</taxon>
        <taxon>Methanobacteriati</taxon>
        <taxon>Methanobacteriota</taxon>
        <taxon>Stenosarchaea group</taxon>
        <taxon>Halobacteria</taxon>
        <taxon>Halobacteriales</taxon>
        <taxon>Natronomonadaceae</taxon>
        <taxon>Halocatena</taxon>
    </lineage>
</organism>
<evidence type="ECO:0000313" key="2">
    <source>
        <dbReference type="EMBL" id="MFC7189706.1"/>
    </source>
</evidence>
<gene>
    <name evidence="2" type="ORF">ACFQL7_07440</name>
</gene>
<dbReference type="AlphaFoldDB" id="A0ABD5YR32"/>
<feature type="region of interest" description="Disordered" evidence="1">
    <location>
        <begin position="202"/>
        <end position="221"/>
    </location>
</feature>
<accession>A0ABD5YR32</accession>
<comment type="caution">
    <text evidence="2">The sequence shown here is derived from an EMBL/GenBank/DDBJ whole genome shotgun (WGS) entry which is preliminary data.</text>
</comment>
<dbReference type="Pfam" id="PF20575">
    <property type="entry name" value="HTH_63"/>
    <property type="match status" value="1"/>
</dbReference>
<dbReference type="RefSeq" id="WP_264554809.1">
    <property type="nucleotide sequence ID" value="NZ_CP109979.1"/>
</dbReference>
<name>A0ABD5YR32_9EURY</name>
<dbReference type="GeneID" id="76199264"/>
<evidence type="ECO:0000313" key="3">
    <source>
        <dbReference type="Proteomes" id="UP001596417"/>
    </source>
</evidence>